<comment type="similarity">
    <text evidence="2">Belongs to the PRRC1 family.</text>
</comment>
<reference evidence="5" key="1">
    <citation type="submission" date="2020-03" db="EMBL/GenBank/DDBJ databases">
        <title>Transcriptomic Profiling of the Digestive Tract of the Rat Flea, Xenopsylla cheopis, Following Blood Feeding and Infection with Yersinia pestis.</title>
        <authorList>
            <person name="Bland D.M."/>
            <person name="Martens C.A."/>
            <person name="Virtaneva K."/>
            <person name="Kanakabandi K."/>
            <person name="Long D."/>
            <person name="Rosenke R."/>
            <person name="Saturday G.A."/>
            <person name="Hoyt F.H."/>
            <person name="Bruno D.P."/>
            <person name="Ribeiro J.M.C."/>
            <person name="Hinnebusch J."/>
        </authorList>
    </citation>
    <scope>NUCLEOTIDE SEQUENCE</scope>
</reference>
<dbReference type="EMBL" id="GIIL01001591">
    <property type="protein sequence ID" value="NOV45317.1"/>
    <property type="molecule type" value="Transcribed_RNA"/>
</dbReference>
<evidence type="ECO:0000313" key="5">
    <source>
        <dbReference type="EMBL" id="NOV45317.1"/>
    </source>
</evidence>
<evidence type="ECO:0000256" key="3">
    <source>
        <dbReference type="ARBA" id="ARBA00023034"/>
    </source>
</evidence>
<dbReference type="InterPro" id="IPR029001">
    <property type="entry name" value="ITPase-like_fam"/>
</dbReference>
<name>A0A6M2DKF4_XENCH</name>
<dbReference type="GO" id="GO:0005794">
    <property type="term" value="C:Golgi apparatus"/>
    <property type="evidence" value="ECO:0007669"/>
    <property type="project" value="UniProtKB-SubCell"/>
</dbReference>
<protein>
    <submittedName>
        <fullName evidence="5">Protein prrc1-like isoform x1 polistes canadensis</fullName>
    </submittedName>
</protein>
<dbReference type="SUPFAM" id="SSF52972">
    <property type="entry name" value="ITPase-like"/>
    <property type="match status" value="1"/>
</dbReference>
<sequence length="371" mass="39651">MQDDSNSESTFEFVDDKKADDTLKSGEAFGSLSSSSSLLGLPMMSTDSSLTPSPVFVNANTNILSAVAPPSALPNFIAAQSSNSIATKENDPPSVVTQTDMNNKQSFSAAIPSNEPIKLESQDSSDSYSNSLMPGSGFMGWVKGAVSSGGILHRVAEKAKNSVDTMITTLDPQMREFIYSGGDLELVVASDKEVKISPIREAFQMTFGKATVSGLQAQSTIIAAQPVGLDAALAAAKERICILRSQPRVGTDIPIVAIENYIEEIGPERWYDMSLLLLTHPSLGISIHLSSQGTPLPAQIVTAARQDTPPDYKFKDSGFSITIGSLMAENLQVHHSEWHKALTGVSRREIILLAARSLAGLYKNALNIQST</sequence>
<dbReference type="InterPro" id="IPR026534">
    <property type="entry name" value="PRRC1"/>
</dbReference>
<organism evidence="5">
    <name type="scientific">Xenopsylla cheopis</name>
    <name type="common">Oriental rat flea</name>
    <name type="synonym">Pulex cheopis</name>
    <dbReference type="NCBI Taxonomy" id="163159"/>
    <lineage>
        <taxon>Eukaryota</taxon>
        <taxon>Metazoa</taxon>
        <taxon>Ecdysozoa</taxon>
        <taxon>Arthropoda</taxon>
        <taxon>Hexapoda</taxon>
        <taxon>Insecta</taxon>
        <taxon>Pterygota</taxon>
        <taxon>Neoptera</taxon>
        <taxon>Endopterygota</taxon>
        <taxon>Siphonaptera</taxon>
        <taxon>Pulicidae</taxon>
        <taxon>Xenopsyllinae</taxon>
        <taxon>Xenopsylla</taxon>
    </lineage>
</organism>
<proteinExistence type="inferred from homology"/>
<dbReference type="AlphaFoldDB" id="A0A6M2DKF4"/>
<evidence type="ECO:0000256" key="2">
    <source>
        <dbReference type="ARBA" id="ARBA00010298"/>
    </source>
</evidence>
<dbReference type="PANTHER" id="PTHR23276:SF2">
    <property type="entry name" value="PROTEIN PRRC1"/>
    <property type="match status" value="1"/>
</dbReference>
<dbReference type="Gene3D" id="3.90.950.10">
    <property type="match status" value="1"/>
</dbReference>
<keyword evidence="3" id="KW-0333">Golgi apparatus</keyword>
<dbReference type="Pfam" id="PF01931">
    <property type="entry name" value="NTPase_I-T"/>
    <property type="match status" value="1"/>
</dbReference>
<evidence type="ECO:0000256" key="1">
    <source>
        <dbReference type="ARBA" id="ARBA00004555"/>
    </source>
</evidence>
<comment type="subcellular location">
    <subcellularLocation>
        <location evidence="1">Golgi apparatus</location>
    </subcellularLocation>
</comment>
<dbReference type="InterPro" id="IPR026533">
    <property type="entry name" value="NTPase/PRRC1"/>
</dbReference>
<dbReference type="GO" id="GO:0034237">
    <property type="term" value="F:protein kinase A regulatory subunit binding"/>
    <property type="evidence" value="ECO:0007669"/>
    <property type="project" value="TreeGrafter"/>
</dbReference>
<accession>A0A6M2DKF4</accession>
<feature type="domain" description="Non-canonical purine NTP phosphatase/PRRC1" evidence="4">
    <location>
        <begin position="190"/>
        <end position="306"/>
    </location>
</feature>
<dbReference type="PANTHER" id="PTHR23276">
    <property type="entry name" value="PROTEIN PRRC1"/>
    <property type="match status" value="1"/>
</dbReference>
<evidence type="ECO:0000259" key="4">
    <source>
        <dbReference type="Pfam" id="PF01931"/>
    </source>
</evidence>